<name>A0A6M4GZR9_9PROT</name>
<proteinExistence type="predicted"/>
<evidence type="ECO:0000313" key="2">
    <source>
        <dbReference type="Proteomes" id="UP000501534"/>
    </source>
</evidence>
<organism evidence="1 2">
    <name type="scientific">Usitatibacter rugosus</name>
    <dbReference type="NCBI Taxonomy" id="2732067"/>
    <lineage>
        <taxon>Bacteria</taxon>
        <taxon>Pseudomonadati</taxon>
        <taxon>Pseudomonadota</taxon>
        <taxon>Betaproteobacteria</taxon>
        <taxon>Nitrosomonadales</taxon>
        <taxon>Usitatibacteraceae</taxon>
        <taxon>Usitatibacter</taxon>
    </lineage>
</organism>
<evidence type="ECO:0000313" key="1">
    <source>
        <dbReference type="EMBL" id="QJR12736.1"/>
    </source>
</evidence>
<evidence type="ECO:0008006" key="3">
    <source>
        <dbReference type="Google" id="ProtNLM"/>
    </source>
</evidence>
<dbReference type="AlphaFoldDB" id="A0A6M4GZR9"/>
<dbReference type="EMBL" id="CP053069">
    <property type="protein sequence ID" value="QJR12736.1"/>
    <property type="molecule type" value="Genomic_DNA"/>
</dbReference>
<dbReference type="RefSeq" id="WP_171095197.1">
    <property type="nucleotide sequence ID" value="NZ_CP053069.1"/>
</dbReference>
<dbReference type="Proteomes" id="UP000501534">
    <property type="component" value="Chromosome"/>
</dbReference>
<dbReference type="KEGG" id="uru:DSM104443_03829"/>
<reference evidence="1 2" key="1">
    <citation type="submission" date="2020-04" db="EMBL/GenBank/DDBJ databases">
        <title>Usitatibacter rugosus gen. nov., sp. nov. and Usitatibacter palustris sp. nov., novel members of Usitatibacteraceae fam. nov. within the order Nitrosomonadales isolated from soil.</title>
        <authorList>
            <person name="Huber K.J."/>
            <person name="Neumann-Schaal M."/>
            <person name="Geppert A."/>
            <person name="Luckner M."/>
            <person name="Wanner G."/>
            <person name="Overmann J."/>
        </authorList>
    </citation>
    <scope>NUCLEOTIDE SEQUENCE [LARGE SCALE GENOMIC DNA]</scope>
    <source>
        <strain evidence="1 2">0125_3</strain>
    </source>
</reference>
<dbReference type="Pfam" id="PF13318">
    <property type="entry name" value="AtzG-like"/>
    <property type="match status" value="1"/>
</dbReference>
<protein>
    <recommendedName>
        <fullName evidence="3">DUF4089 domain-containing protein</fullName>
    </recommendedName>
</protein>
<sequence>MANKKVPAYVDGAAALHGLTLKGEERDRVILQFERLAEIAAPLLAVPIQPDDEPAPVFEP</sequence>
<dbReference type="InterPro" id="IPR025148">
    <property type="entry name" value="AtzG-like"/>
</dbReference>
<accession>A0A6M4GZR9</accession>
<gene>
    <name evidence="1" type="ORF">DSM104443_03829</name>
</gene>
<keyword evidence="2" id="KW-1185">Reference proteome</keyword>